<evidence type="ECO:0000256" key="3">
    <source>
        <dbReference type="ARBA" id="ARBA00022516"/>
    </source>
</evidence>
<keyword evidence="3" id="KW-0444">Lipid biosynthesis</keyword>
<dbReference type="GO" id="GO:0005739">
    <property type="term" value="C:mitochondrion"/>
    <property type="evidence" value="ECO:0007669"/>
    <property type="project" value="UniProtKB-SubCell"/>
</dbReference>
<evidence type="ECO:0000256" key="5">
    <source>
        <dbReference type="ARBA" id="ARBA00022857"/>
    </source>
</evidence>
<evidence type="ECO:0000256" key="6">
    <source>
        <dbReference type="ARBA" id="ARBA00022946"/>
    </source>
</evidence>
<evidence type="ECO:0000256" key="7">
    <source>
        <dbReference type="ARBA" id="ARBA00023002"/>
    </source>
</evidence>
<evidence type="ECO:0000256" key="2">
    <source>
        <dbReference type="ARBA" id="ARBA00010371"/>
    </source>
</evidence>
<evidence type="ECO:0000259" key="15">
    <source>
        <dbReference type="SMART" id="SM00829"/>
    </source>
</evidence>
<organism evidence="16">
    <name type="scientific">Cyprideis torosa</name>
    <dbReference type="NCBI Taxonomy" id="163714"/>
    <lineage>
        <taxon>Eukaryota</taxon>
        <taxon>Metazoa</taxon>
        <taxon>Ecdysozoa</taxon>
        <taxon>Arthropoda</taxon>
        <taxon>Crustacea</taxon>
        <taxon>Oligostraca</taxon>
        <taxon>Ostracoda</taxon>
        <taxon>Podocopa</taxon>
        <taxon>Podocopida</taxon>
        <taxon>Cytherocopina</taxon>
        <taxon>Cytheroidea</taxon>
        <taxon>Cytherideidae</taxon>
        <taxon>Cyprideis</taxon>
    </lineage>
</organism>
<evidence type="ECO:0000313" key="16">
    <source>
        <dbReference type="EMBL" id="CAD7230861.1"/>
    </source>
</evidence>
<dbReference type="Gene3D" id="3.90.180.10">
    <property type="entry name" value="Medium-chain alcohol dehydrogenases, catalytic domain"/>
    <property type="match status" value="1"/>
</dbReference>
<keyword evidence="10" id="KW-0275">Fatty acid biosynthesis</keyword>
<dbReference type="InterPro" id="IPR013154">
    <property type="entry name" value="ADH-like_N"/>
</dbReference>
<dbReference type="InterPro" id="IPR011032">
    <property type="entry name" value="GroES-like_sf"/>
</dbReference>
<comment type="similarity">
    <text evidence="2">Belongs to the zinc-containing alcohol dehydrogenase family. Quinone oxidoreductase subfamily.</text>
</comment>
<dbReference type="Pfam" id="PF08240">
    <property type="entry name" value="ADH_N"/>
    <property type="match status" value="1"/>
</dbReference>
<proteinExistence type="inferred from homology"/>
<dbReference type="OrthoDB" id="7482721at2759"/>
<keyword evidence="6" id="KW-0809">Transit peptide</keyword>
<dbReference type="PANTHER" id="PTHR43981">
    <property type="entry name" value="ENOYL-[ACYL-CARRIER-PROTEIN] REDUCTASE, MITOCHONDRIAL"/>
    <property type="match status" value="1"/>
</dbReference>
<dbReference type="EC" id="1.3.1.104" evidence="11"/>
<dbReference type="GO" id="GO:0006633">
    <property type="term" value="P:fatty acid biosynthetic process"/>
    <property type="evidence" value="ECO:0007669"/>
    <property type="project" value="UniProtKB-KW"/>
</dbReference>
<accession>A0A7R8WKV0</accession>
<evidence type="ECO:0000256" key="11">
    <source>
        <dbReference type="ARBA" id="ARBA00038963"/>
    </source>
</evidence>
<evidence type="ECO:0000256" key="12">
    <source>
        <dbReference type="ARBA" id="ARBA00041058"/>
    </source>
</evidence>
<protein>
    <recommendedName>
        <fullName evidence="12">Enoyl-[acyl-carrier-protein] reductase, mitochondrial</fullName>
        <ecNumber evidence="11">1.3.1.104</ecNumber>
    </recommendedName>
    <alternativeName>
        <fullName evidence="13">2-enoyl thioester reductase</fullName>
    </alternativeName>
</protein>
<evidence type="ECO:0000256" key="10">
    <source>
        <dbReference type="ARBA" id="ARBA00023160"/>
    </source>
</evidence>
<dbReference type="InterPro" id="IPR051034">
    <property type="entry name" value="Mito_Enoyl-ACP_Reductase"/>
</dbReference>
<dbReference type="SMART" id="SM00829">
    <property type="entry name" value="PKS_ER"/>
    <property type="match status" value="1"/>
</dbReference>
<evidence type="ECO:0000256" key="4">
    <source>
        <dbReference type="ARBA" id="ARBA00022832"/>
    </source>
</evidence>
<dbReference type="GO" id="GO:0141148">
    <property type="term" value="F:enoyl-[acyl-carrier-protein] reductase (NADPH) activity"/>
    <property type="evidence" value="ECO:0007669"/>
    <property type="project" value="UniProtKB-EC"/>
</dbReference>
<dbReference type="PANTHER" id="PTHR43981:SF2">
    <property type="entry name" value="ENOYL-[ACYL-CARRIER-PROTEIN] REDUCTASE, MITOCHONDRIAL"/>
    <property type="match status" value="1"/>
</dbReference>
<feature type="domain" description="Enoyl reductase (ER)" evidence="15">
    <location>
        <begin position="35"/>
        <end position="360"/>
    </location>
</feature>
<keyword evidence="4" id="KW-0276">Fatty acid metabolism</keyword>
<reference evidence="16" key="1">
    <citation type="submission" date="2020-11" db="EMBL/GenBank/DDBJ databases">
        <authorList>
            <person name="Tran Van P."/>
        </authorList>
    </citation>
    <scope>NUCLEOTIDE SEQUENCE</scope>
</reference>
<dbReference type="InterPro" id="IPR036291">
    <property type="entry name" value="NAD(P)-bd_dom_sf"/>
</dbReference>
<evidence type="ECO:0000256" key="9">
    <source>
        <dbReference type="ARBA" id="ARBA00023128"/>
    </source>
</evidence>
<gene>
    <name evidence="16" type="ORF">CTOB1V02_LOCUS8717</name>
</gene>
<dbReference type="CDD" id="cd08290">
    <property type="entry name" value="ETR"/>
    <property type="match status" value="1"/>
</dbReference>
<dbReference type="EMBL" id="OB663016">
    <property type="protein sequence ID" value="CAD7230861.1"/>
    <property type="molecule type" value="Genomic_DNA"/>
</dbReference>
<dbReference type="Pfam" id="PF00107">
    <property type="entry name" value="ADH_zinc_N"/>
    <property type="match status" value="1"/>
</dbReference>
<evidence type="ECO:0000256" key="8">
    <source>
        <dbReference type="ARBA" id="ARBA00023098"/>
    </source>
</evidence>
<dbReference type="InterPro" id="IPR013149">
    <property type="entry name" value="ADH-like_C"/>
</dbReference>
<keyword evidence="9" id="KW-0496">Mitochondrion</keyword>
<dbReference type="FunFam" id="3.40.50.720:FF:000112">
    <property type="entry name" value="Enoyl-[acyl-carrier-protein] reductase 1, mitochondrial"/>
    <property type="match status" value="1"/>
</dbReference>
<keyword evidence="8" id="KW-0443">Lipid metabolism</keyword>
<dbReference type="Gene3D" id="3.40.50.720">
    <property type="entry name" value="NAD(P)-binding Rossmann-like Domain"/>
    <property type="match status" value="1"/>
</dbReference>
<comment type="subcellular location">
    <subcellularLocation>
        <location evidence="1">Mitochondrion</location>
    </subcellularLocation>
</comment>
<dbReference type="AlphaFoldDB" id="A0A7R8WKV0"/>
<evidence type="ECO:0000256" key="1">
    <source>
        <dbReference type="ARBA" id="ARBA00004173"/>
    </source>
</evidence>
<name>A0A7R8WKV0_9CRUS</name>
<evidence type="ECO:0000256" key="14">
    <source>
        <dbReference type="ARBA" id="ARBA00048843"/>
    </source>
</evidence>
<dbReference type="InterPro" id="IPR020843">
    <property type="entry name" value="ER"/>
</dbReference>
<sequence length="364" mass="40874">MFVFNLTRILPSIPKHISCRTMVQGTRLKYPRLGEPVDVMEIEDFSTPESLKPNEVLVQMLISPINPADINTVQGVYPIKKDLPAVPGNEGVGKVIKIGSEVSSLSVNDHVLPSRAALGLWCTHLVEPEEDWVKIPSDLPLEHAATLAVNPCTAYRMLEDFVELEPEKDWIIQNGSNSAVGQAVIQLAKLKGVHTINIIRNRPYLEEMKSHLQTLGADMVVTEEEARSLDLRSLGIPAPKLSFNCVAGRSGLDMFRMMAKKGVLVIYGGMSKQPLSVPVGPLIFKDITVRGFWISQWNKDHCMEQRQTMLEELIKLIRTGKFQHPELELYPLSEFKEALRRASFYDNSGGNEKRETKVAFDFRN</sequence>
<evidence type="ECO:0000256" key="13">
    <source>
        <dbReference type="ARBA" id="ARBA00042123"/>
    </source>
</evidence>
<dbReference type="SUPFAM" id="SSF50129">
    <property type="entry name" value="GroES-like"/>
    <property type="match status" value="1"/>
</dbReference>
<comment type="catalytic activity">
    <reaction evidence="14">
        <text>a 2,3-saturated acyl-[ACP] + NADP(+) = a (2E)-enoyl-[ACP] + NADPH + H(+)</text>
        <dbReference type="Rhea" id="RHEA:22564"/>
        <dbReference type="Rhea" id="RHEA-COMP:9925"/>
        <dbReference type="Rhea" id="RHEA-COMP:9926"/>
        <dbReference type="ChEBI" id="CHEBI:15378"/>
        <dbReference type="ChEBI" id="CHEBI:57783"/>
        <dbReference type="ChEBI" id="CHEBI:58349"/>
        <dbReference type="ChEBI" id="CHEBI:78784"/>
        <dbReference type="ChEBI" id="CHEBI:78785"/>
        <dbReference type="EC" id="1.3.1.104"/>
    </reaction>
</comment>
<dbReference type="SUPFAM" id="SSF51735">
    <property type="entry name" value="NAD(P)-binding Rossmann-fold domains"/>
    <property type="match status" value="1"/>
</dbReference>
<keyword evidence="7" id="KW-0560">Oxidoreductase</keyword>
<keyword evidence="5" id="KW-0521">NADP</keyword>